<dbReference type="AlphaFoldDB" id="A0A7G2DZG5"/>
<gene>
    <name evidence="2" type="ORF">AT9943_LOCUS2694</name>
</gene>
<evidence type="ECO:0000256" key="1">
    <source>
        <dbReference type="SAM" id="MobiDB-lite"/>
    </source>
</evidence>
<reference evidence="2 3" key="1">
    <citation type="submission" date="2020-09" db="EMBL/GenBank/DDBJ databases">
        <authorList>
            <person name="Ashkenazy H."/>
        </authorList>
    </citation>
    <scope>NUCLEOTIDE SEQUENCE [LARGE SCALE GENOMIC DNA]</scope>
    <source>
        <strain evidence="3">cv. Cdm-0</strain>
    </source>
</reference>
<dbReference type="Proteomes" id="UP000516314">
    <property type="component" value="Chromosome 1"/>
</dbReference>
<evidence type="ECO:0000313" key="3">
    <source>
        <dbReference type="Proteomes" id="UP000516314"/>
    </source>
</evidence>
<evidence type="ECO:0000313" key="2">
    <source>
        <dbReference type="EMBL" id="CAD5314247.1"/>
    </source>
</evidence>
<feature type="region of interest" description="Disordered" evidence="1">
    <location>
        <begin position="71"/>
        <end position="104"/>
    </location>
</feature>
<proteinExistence type="predicted"/>
<organism evidence="2 3">
    <name type="scientific">Arabidopsis thaliana</name>
    <name type="common">Mouse-ear cress</name>
    <dbReference type="NCBI Taxonomy" id="3702"/>
    <lineage>
        <taxon>Eukaryota</taxon>
        <taxon>Viridiplantae</taxon>
        <taxon>Streptophyta</taxon>
        <taxon>Embryophyta</taxon>
        <taxon>Tracheophyta</taxon>
        <taxon>Spermatophyta</taxon>
        <taxon>Magnoliopsida</taxon>
        <taxon>eudicotyledons</taxon>
        <taxon>Gunneridae</taxon>
        <taxon>Pentapetalae</taxon>
        <taxon>rosids</taxon>
        <taxon>malvids</taxon>
        <taxon>Brassicales</taxon>
        <taxon>Brassicaceae</taxon>
        <taxon>Camelineae</taxon>
        <taxon>Arabidopsis</taxon>
    </lineage>
</organism>
<feature type="compositionally biased region" description="Basic and acidic residues" evidence="1">
    <location>
        <begin position="71"/>
        <end position="85"/>
    </location>
</feature>
<sequence>MRLDSRSTEGTKIFIGHWPIDCGKSELQWCLAIPTVELVCLDAWRRGSTTLYKKQDSSSIVVLSEQLKENEKLPPKKKKDNEKQKKVALNCGTAPPRSRRVCPGESSGEIAAEVNVCIEEMEIHNRIQVFPKTSVYPSSRRNPRALSLHVL</sequence>
<name>A0A7G2DZG5_ARATH</name>
<protein>
    <submittedName>
        <fullName evidence="2">(thale cress) hypothetical protein</fullName>
    </submittedName>
</protein>
<dbReference type="EMBL" id="LR881466">
    <property type="protein sequence ID" value="CAD5314247.1"/>
    <property type="molecule type" value="Genomic_DNA"/>
</dbReference>
<accession>A0A7G2DZG5</accession>